<reference evidence="4" key="1">
    <citation type="journal article" date="2022" name="bioRxiv">
        <title>Sequencing and chromosome-scale assembly of the giantPleurodeles waltlgenome.</title>
        <authorList>
            <person name="Brown T."/>
            <person name="Elewa A."/>
            <person name="Iarovenko S."/>
            <person name="Subramanian E."/>
            <person name="Araus A.J."/>
            <person name="Petzold A."/>
            <person name="Susuki M."/>
            <person name="Suzuki K.-i.T."/>
            <person name="Hayashi T."/>
            <person name="Toyoda A."/>
            <person name="Oliveira C."/>
            <person name="Osipova E."/>
            <person name="Leigh N.D."/>
            <person name="Simon A."/>
            <person name="Yun M.H."/>
        </authorList>
    </citation>
    <scope>NUCLEOTIDE SEQUENCE</scope>
    <source>
        <strain evidence="4">20211129_DDA</strain>
        <tissue evidence="4">Liver</tissue>
    </source>
</reference>
<comment type="similarity">
    <text evidence="2">Belongs to the IL-1 family.</text>
</comment>
<dbReference type="AlphaFoldDB" id="A0AAV7UMX4"/>
<dbReference type="EMBL" id="JANPWB010000005">
    <property type="protein sequence ID" value="KAJ1190036.1"/>
    <property type="molecule type" value="Genomic_DNA"/>
</dbReference>
<dbReference type="GO" id="GO:0005125">
    <property type="term" value="F:cytokine activity"/>
    <property type="evidence" value="ECO:0007669"/>
    <property type="project" value="InterPro"/>
</dbReference>
<comment type="caution">
    <text evidence="4">The sequence shown here is derived from an EMBL/GenBank/DDBJ whole genome shotgun (WGS) entry which is preliminary data.</text>
</comment>
<keyword evidence="5" id="KW-1185">Reference proteome</keyword>
<comment type="subcellular location">
    <subcellularLocation>
        <location evidence="1">Secreted</location>
    </subcellularLocation>
</comment>
<keyword evidence="3" id="KW-0964">Secreted</keyword>
<protein>
    <submittedName>
        <fullName evidence="4">Uncharacterized protein</fullName>
    </submittedName>
</protein>
<dbReference type="Proteomes" id="UP001066276">
    <property type="component" value="Chromosome 3_1"/>
</dbReference>
<dbReference type="GO" id="GO:0006955">
    <property type="term" value="P:immune response"/>
    <property type="evidence" value="ECO:0007669"/>
    <property type="project" value="InterPro"/>
</dbReference>
<dbReference type="InterPro" id="IPR000975">
    <property type="entry name" value="IL-1_fam"/>
</dbReference>
<dbReference type="Pfam" id="PF00340">
    <property type="entry name" value="IL1"/>
    <property type="match status" value="1"/>
</dbReference>
<gene>
    <name evidence="4" type="ORF">NDU88_006776</name>
</gene>
<sequence length="267" mass="31053">MNHHIFPFCLPVAQPVLYWQCMVVLKGWCPEITAHFPTAADTRVLIAGIRNRRAPLSKYKHCLSSGQTILLEMANCSKKAFGKTMIPFWDGRTLLFYEGDEDLEPDHWKYLPHSKPRQVVFRNHSKLMLVAYPEKEQSCQAKFEHRLIGHGDRVKFLLHYYKDTNPKSGLSIVFQVEVNRKPYLLYATDRTVGFKEGEPPKNISGIKSEYVFYQQLFKDGIPNAFKFESSLHEGLFLAFNENDNLYLKKVEQSDIDETSRINAEWMN</sequence>
<evidence type="ECO:0000256" key="1">
    <source>
        <dbReference type="ARBA" id="ARBA00004613"/>
    </source>
</evidence>
<evidence type="ECO:0000256" key="3">
    <source>
        <dbReference type="ARBA" id="ARBA00022525"/>
    </source>
</evidence>
<accession>A0AAV7UMX4</accession>
<dbReference type="CDD" id="cd23298">
    <property type="entry name" value="beta-trefoil_IL18"/>
    <property type="match status" value="1"/>
</dbReference>
<dbReference type="InterPro" id="IPR008996">
    <property type="entry name" value="IL1/FGF"/>
</dbReference>
<dbReference type="Gene3D" id="2.80.10.50">
    <property type="match status" value="1"/>
</dbReference>
<organism evidence="4 5">
    <name type="scientific">Pleurodeles waltl</name>
    <name type="common">Iberian ribbed newt</name>
    <dbReference type="NCBI Taxonomy" id="8319"/>
    <lineage>
        <taxon>Eukaryota</taxon>
        <taxon>Metazoa</taxon>
        <taxon>Chordata</taxon>
        <taxon>Craniata</taxon>
        <taxon>Vertebrata</taxon>
        <taxon>Euteleostomi</taxon>
        <taxon>Amphibia</taxon>
        <taxon>Batrachia</taxon>
        <taxon>Caudata</taxon>
        <taxon>Salamandroidea</taxon>
        <taxon>Salamandridae</taxon>
        <taxon>Pleurodelinae</taxon>
        <taxon>Pleurodeles</taxon>
    </lineage>
</organism>
<dbReference type="SUPFAM" id="SSF50353">
    <property type="entry name" value="Cytokine"/>
    <property type="match status" value="1"/>
</dbReference>
<proteinExistence type="inferred from homology"/>
<evidence type="ECO:0000313" key="4">
    <source>
        <dbReference type="EMBL" id="KAJ1190036.1"/>
    </source>
</evidence>
<dbReference type="GO" id="GO:0005615">
    <property type="term" value="C:extracellular space"/>
    <property type="evidence" value="ECO:0007669"/>
    <property type="project" value="InterPro"/>
</dbReference>
<evidence type="ECO:0000256" key="2">
    <source>
        <dbReference type="ARBA" id="ARBA00010448"/>
    </source>
</evidence>
<evidence type="ECO:0000313" key="5">
    <source>
        <dbReference type="Proteomes" id="UP001066276"/>
    </source>
</evidence>
<dbReference type="GO" id="GO:0006954">
    <property type="term" value="P:inflammatory response"/>
    <property type="evidence" value="ECO:0007669"/>
    <property type="project" value="InterPro"/>
</dbReference>
<name>A0AAV7UMX4_PLEWA</name>